<dbReference type="InterPro" id="IPR036086">
    <property type="entry name" value="ParB/Sulfiredoxin_sf"/>
</dbReference>
<evidence type="ECO:0000313" key="4">
    <source>
        <dbReference type="Proteomes" id="UP000006057"/>
    </source>
</evidence>
<proteinExistence type="predicted"/>
<dbReference type="SMART" id="SM00470">
    <property type="entry name" value="ParB"/>
    <property type="match status" value="1"/>
</dbReference>
<dbReference type="GO" id="GO:0007059">
    <property type="term" value="P:chromosome segregation"/>
    <property type="evidence" value="ECO:0007669"/>
    <property type="project" value="TreeGrafter"/>
</dbReference>
<evidence type="ECO:0000256" key="1">
    <source>
        <dbReference type="SAM" id="MobiDB-lite"/>
    </source>
</evidence>
<dbReference type="KEGG" id="mcb:Mycch_6007"/>
<organism evidence="3 4">
    <name type="scientific">Mycolicibacterium chubuense (strain NBB4)</name>
    <name type="common">Mycobacterium chubuense</name>
    <dbReference type="NCBI Taxonomy" id="710421"/>
    <lineage>
        <taxon>Bacteria</taxon>
        <taxon>Bacillati</taxon>
        <taxon>Actinomycetota</taxon>
        <taxon>Actinomycetes</taxon>
        <taxon>Mycobacteriales</taxon>
        <taxon>Mycobacteriaceae</taxon>
        <taxon>Mycolicibacterium</taxon>
    </lineage>
</organism>
<sequence length="522" mass="57159">MTTTAELVHLDPATLDTGENVRLDPRLDRDFLASIEAHGVLAPVTAVRLDDGSVVLRDGQRRTQAARQLGVRTIPVYVHPDEGDESTRGSRRVIEQIVLNDHRAQLTDAERARGINQLLLDGVSPATVAKELSITKDAVAAAKVAINSDTAMSALDAGQLTLVEATCFVEFDGDDNAQADLLTVAGTNQFDHRVAQLRAEREERRRYAEAAHEYAAKGYAVLDKRPGWYDKTHIAAHNLKDSSGANLTDEAVAAMAPTHWAVWLDTAEVYLDVETGTVVDEDDIDFDTADSPDLEPDEGLRHFRTVTEGTVFEAHYFCTDLAGAAVTMPEWLARQHGVDPDTLADASDPDGADDRERAREEQADKERAERRKLIALNKLGQAAATVRREWVRDKLLSRKTAPKGSALYLAEVIVNRPDLFNDYHGQKLAPELLGLSDKESPKAAVAALPATGDGRALVILLAMVLATTEARTAKDAWRAPQESTKSYLRFLEDNGYPLSDIEHVILGTRKSGVVYRQACTTD</sequence>
<feature type="domain" description="ParB-like N-terminal" evidence="2">
    <location>
        <begin position="8"/>
        <end position="97"/>
    </location>
</feature>
<dbReference type="InterPro" id="IPR050336">
    <property type="entry name" value="Chromosome_partition/occlusion"/>
</dbReference>
<reference evidence="3 4" key="1">
    <citation type="submission" date="2012-06" db="EMBL/GenBank/DDBJ databases">
        <title>Complete sequence of plasmid 2 of Mycobacterium chubuense NBB4.</title>
        <authorList>
            <consortium name="US DOE Joint Genome Institute"/>
            <person name="Lucas S."/>
            <person name="Han J."/>
            <person name="Lapidus A."/>
            <person name="Cheng J.-F."/>
            <person name="Goodwin L."/>
            <person name="Pitluck S."/>
            <person name="Peters L."/>
            <person name="Mikhailova N."/>
            <person name="Teshima H."/>
            <person name="Detter J.C."/>
            <person name="Han C."/>
            <person name="Tapia R."/>
            <person name="Land M."/>
            <person name="Hauser L."/>
            <person name="Kyrpides N."/>
            <person name="Ivanova N."/>
            <person name="Pagani I."/>
            <person name="Mattes T."/>
            <person name="Holmes A."/>
            <person name="Rutledge P."/>
            <person name="Paulsen I."/>
            <person name="Coleman N."/>
            <person name="Woyke T."/>
        </authorList>
    </citation>
    <scope>NUCLEOTIDE SEQUENCE [LARGE SCALE GENOMIC DNA]</scope>
    <source>
        <strain evidence="3 4">NBB4</strain>
        <plasmid evidence="3 4">pMYCCH.02</plasmid>
    </source>
</reference>
<dbReference type="InterPro" id="IPR003115">
    <property type="entry name" value="ParB_N"/>
</dbReference>
<dbReference type="Proteomes" id="UP000006057">
    <property type="component" value="Plasmid pMYCCH.02"/>
</dbReference>
<dbReference type="EMBL" id="CP003055">
    <property type="protein sequence ID" value="AFM20609.1"/>
    <property type="molecule type" value="Genomic_DNA"/>
</dbReference>
<dbReference type="SUPFAM" id="SSF110849">
    <property type="entry name" value="ParB/Sulfiredoxin"/>
    <property type="match status" value="1"/>
</dbReference>
<keyword evidence="4" id="KW-1185">Reference proteome</keyword>
<dbReference type="OrthoDB" id="3846919at2"/>
<dbReference type="PATRIC" id="fig|710421.3.peg.5982"/>
<name>I4BTK2_MYCCN</name>
<evidence type="ECO:0000259" key="2">
    <source>
        <dbReference type="SMART" id="SM00470"/>
    </source>
</evidence>
<dbReference type="HOGENOM" id="CLU_035220_0_0_11"/>
<dbReference type="PANTHER" id="PTHR33375:SF1">
    <property type="entry name" value="CHROMOSOME-PARTITIONING PROTEIN PARB-RELATED"/>
    <property type="match status" value="1"/>
</dbReference>
<gene>
    <name evidence="3" type="ordered locus">Mycch_6007</name>
</gene>
<protein>
    <submittedName>
        <fullName evidence="3">Putative transcriptional regulator</fullName>
    </submittedName>
</protein>
<geneLocation type="plasmid" evidence="3 4">
    <name>pMYCCH.02</name>
</geneLocation>
<evidence type="ECO:0000313" key="3">
    <source>
        <dbReference type="EMBL" id="AFM20609.1"/>
    </source>
</evidence>
<dbReference type="InterPro" id="IPR042075">
    <property type="entry name" value="KorB_DNA-db"/>
</dbReference>
<dbReference type="CDD" id="cd16387">
    <property type="entry name" value="ParB_N_Srx"/>
    <property type="match status" value="1"/>
</dbReference>
<dbReference type="Gene3D" id="1.10.10.730">
    <property type="entry name" value="KorB DNA-binding domain"/>
    <property type="match status" value="1"/>
</dbReference>
<feature type="region of interest" description="Disordered" evidence="1">
    <location>
        <begin position="339"/>
        <end position="367"/>
    </location>
</feature>
<dbReference type="Pfam" id="PF02195">
    <property type="entry name" value="ParB_N"/>
    <property type="match status" value="1"/>
</dbReference>
<feature type="compositionally biased region" description="Basic and acidic residues" evidence="1">
    <location>
        <begin position="352"/>
        <end position="367"/>
    </location>
</feature>
<dbReference type="Gene3D" id="3.90.1530.10">
    <property type="entry name" value="Conserved hypothetical protein from pyrococcus furiosus pfu- 392566-001, ParB domain"/>
    <property type="match status" value="1"/>
</dbReference>
<dbReference type="GO" id="GO:0005694">
    <property type="term" value="C:chromosome"/>
    <property type="evidence" value="ECO:0007669"/>
    <property type="project" value="TreeGrafter"/>
</dbReference>
<keyword evidence="3" id="KW-0614">Plasmid</keyword>
<dbReference type="AlphaFoldDB" id="I4BTK2"/>
<dbReference type="PANTHER" id="PTHR33375">
    <property type="entry name" value="CHROMOSOME-PARTITIONING PROTEIN PARB-RELATED"/>
    <property type="match status" value="1"/>
</dbReference>
<accession>I4BTK2</accession>
<dbReference type="RefSeq" id="WP_014805850.1">
    <property type="nucleotide sequence ID" value="NC_018023.1"/>
</dbReference>